<dbReference type="SUPFAM" id="SSF56672">
    <property type="entry name" value="DNA/RNA polymerases"/>
    <property type="match status" value="1"/>
</dbReference>
<accession>A0A6S7H3M2</accession>
<dbReference type="AlphaFoldDB" id="A0A6S7H3M2"/>
<dbReference type="InterPro" id="IPR043502">
    <property type="entry name" value="DNA/RNA_pol_sf"/>
</dbReference>
<proteinExistence type="predicted"/>
<evidence type="ECO:0000313" key="2">
    <source>
        <dbReference type="Proteomes" id="UP001152795"/>
    </source>
</evidence>
<dbReference type="Pfam" id="PF00078">
    <property type="entry name" value="RVT_1"/>
    <property type="match status" value="1"/>
</dbReference>
<reference evidence="1" key="1">
    <citation type="submission" date="2020-04" db="EMBL/GenBank/DDBJ databases">
        <authorList>
            <person name="Alioto T."/>
            <person name="Alioto T."/>
            <person name="Gomez Garrido J."/>
        </authorList>
    </citation>
    <scope>NUCLEOTIDE SEQUENCE</scope>
    <source>
        <strain evidence="1">A484AB</strain>
    </source>
</reference>
<dbReference type="InterPro" id="IPR000477">
    <property type="entry name" value="RT_dom"/>
</dbReference>
<dbReference type="PANTHER" id="PTHR33332">
    <property type="entry name" value="REVERSE TRANSCRIPTASE DOMAIN-CONTAINING PROTEIN"/>
    <property type="match status" value="1"/>
</dbReference>
<dbReference type="OrthoDB" id="5987630at2759"/>
<organism evidence="1 2">
    <name type="scientific">Paramuricea clavata</name>
    <name type="common">Red gorgonian</name>
    <name type="synonym">Violescent sea-whip</name>
    <dbReference type="NCBI Taxonomy" id="317549"/>
    <lineage>
        <taxon>Eukaryota</taxon>
        <taxon>Metazoa</taxon>
        <taxon>Cnidaria</taxon>
        <taxon>Anthozoa</taxon>
        <taxon>Octocorallia</taxon>
        <taxon>Malacalcyonacea</taxon>
        <taxon>Plexauridae</taxon>
        <taxon>Paramuricea</taxon>
    </lineage>
</organism>
<dbReference type="CDD" id="cd01650">
    <property type="entry name" value="RT_nLTR_like"/>
    <property type="match status" value="1"/>
</dbReference>
<keyword evidence="2" id="KW-1185">Reference proteome</keyword>
<dbReference type="EMBL" id="CACRXK020001754">
    <property type="protein sequence ID" value="CAB3990921.1"/>
    <property type="molecule type" value="Genomic_DNA"/>
</dbReference>
<sequence length="571" mass="64757">MNIDMLQAENSLTKQYQCILDVFGLHQVIEKPTRVTKSSKTLIDHLITNFPQRIADTGIIPCSIVSDHDGIYANINVRVPRFVKLVADHLACPLTSIINKCISNAYFQKLWKIARVSPIPKVENPTSNDQLRTISILPVLSKVFEKLVAGQMSEFAERAALLPDRISGFRKGHSTTSVLLGIRDDIRHAMKKGEITLMVLADFSKAFDTICFKSTIEKFYKLGFSKTFLKWWLSYLSGRSQFVQIDDKSSSRKPIHFGIPQGSILGPLIFNLYVADLNDVISSHTNCYQYADDTTLYNHCKVADLTTGETSMNKTLTKLSNWSQGSNLALNPTKTKCMLFTTSQMSTYHSLSSRPLQLAVEGKVLERVKSTKLLGVHLKENLKWDAHVKHLASTCYGTLANLRKIKNFTTFTLRKHLAESLIISRLDFSDIVFYPLTEHLLNRLQRIQYSAASFVTGRYVNSIESILKLGWLPMRERRDWHILKAAHKALYSSDWPLYVSLERSEHTRVLRSNAQVNLVIPLVSNTFQDCSASLLNSLPVDIKSCTDHRGFSRQTFNILKQRCLTLFNCNA</sequence>
<comment type="caution">
    <text evidence="1">The sequence shown here is derived from an EMBL/GenBank/DDBJ whole genome shotgun (WGS) entry which is preliminary data.</text>
</comment>
<evidence type="ECO:0000313" key="1">
    <source>
        <dbReference type="EMBL" id="CAB3990921.1"/>
    </source>
</evidence>
<gene>
    <name evidence="1" type="ORF">PACLA_8A018815</name>
</gene>
<protein>
    <submittedName>
        <fullName evidence="1">Uncharacterized protein</fullName>
    </submittedName>
</protein>
<dbReference type="PROSITE" id="PS50878">
    <property type="entry name" value="RT_POL"/>
    <property type="match status" value="1"/>
</dbReference>
<name>A0A6S7H3M2_PARCT</name>
<dbReference type="Proteomes" id="UP001152795">
    <property type="component" value="Unassembled WGS sequence"/>
</dbReference>